<proteinExistence type="predicted"/>
<evidence type="ECO:0000313" key="3">
    <source>
        <dbReference type="Proteomes" id="UP000765509"/>
    </source>
</evidence>
<organism evidence="2 3">
    <name type="scientific">Austropuccinia psidii MF-1</name>
    <dbReference type="NCBI Taxonomy" id="1389203"/>
    <lineage>
        <taxon>Eukaryota</taxon>
        <taxon>Fungi</taxon>
        <taxon>Dikarya</taxon>
        <taxon>Basidiomycota</taxon>
        <taxon>Pucciniomycotina</taxon>
        <taxon>Pucciniomycetes</taxon>
        <taxon>Pucciniales</taxon>
        <taxon>Sphaerophragmiaceae</taxon>
        <taxon>Austropuccinia</taxon>
    </lineage>
</organism>
<dbReference type="Proteomes" id="UP000765509">
    <property type="component" value="Unassembled WGS sequence"/>
</dbReference>
<gene>
    <name evidence="2" type="ORF">O181_054437</name>
</gene>
<name>A0A9Q3HSI7_9BASI</name>
<dbReference type="AlphaFoldDB" id="A0A9Q3HSI7"/>
<feature type="compositionally biased region" description="Acidic residues" evidence="1">
    <location>
        <begin position="66"/>
        <end position="83"/>
    </location>
</feature>
<protein>
    <submittedName>
        <fullName evidence="2">Uncharacterized protein</fullName>
    </submittedName>
</protein>
<feature type="region of interest" description="Disordered" evidence="1">
    <location>
        <begin position="1"/>
        <end position="101"/>
    </location>
</feature>
<accession>A0A9Q3HSI7</accession>
<evidence type="ECO:0000256" key="1">
    <source>
        <dbReference type="SAM" id="MobiDB-lite"/>
    </source>
</evidence>
<dbReference type="EMBL" id="AVOT02024187">
    <property type="protein sequence ID" value="MBW0514722.1"/>
    <property type="molecule type" value="Genomic_DNA"/>
</dbReference>
<keyword evidence="3" id="KW-1185">Reference proteome</keyword>
<reference evidence="2" key="1">
    <citation type="submission" date="2021-03" db="EMBL/GenBank/DDBJ databases">
        <title>Draft genome sequence of rust myrtle Austropuccinia psidii MF-1, a brazilian biotype.</title>
        <authorList>
            <person name="Quecine M.C."/>
            <person name="Pachon D.M.R."/>
            <person name="Bonatelli M.L."/>
            <person name="Correr F.H."/>
            <person name="Franceschini L.M."/>
            <person name="Leite T.F."/>
            <person name="Margarido G.R.A."/>
            <person name="Almeida C.A."/>
            <person name="Ferrarezi J.A."/>
            <person name="Labate C.A."/>
        </authorList>
    </citation>
    <scope>NUCLEOTIDE SEQUENCE</scope>
    <source>
        <strain evidence="2">MF-1</strain>
    </source>
</reference>
<feature type="compositionally biased region" description="Polar residues" evidence="1">
    <location>
        <begin position="1"/>
        <end position="14"/>
    </location>
</feature>
<sequence>MPVQNSPPAIQTRSQARDQAVLPPTPTASLGDLRSSSTEGPFGHRTSHGRGSTIHPGRTTFKGPGEDDTQQEEKFVEEEESDITEAASTPVGHFKVLDDQL</sequence>
<comment type="caution">
    <text evidence="2">The sequence shown here is derived from an EMBL/GenBank/DDBJ whole genome shotgun (WGS) entry which is preliminary data.</text>
</comment>
<evidence type="ECO:0000313" key="2">
    <source>
        <dbReference type="EMBL" id="MBW0514722.1"/>
    </source>
</evidence>